<gene>
    <name evidence="3" type="ORF">SEMRO_358_G125890.1</name>
</gene>
<feature type="transmembrane region" description="Helical" evidence="1">
    <location>
        <begin position="186"/>
        <end position="213"/>
    </location>
</feature>
<evidence type="ECO:0000313" key="4">
    <source>
        <dbReference type="Proteomes" id="UP001153069"/>
    </source>
</evidence>
<keyword evidence="1" id="KW-0472">Membrane</keyword>
<keyword evidence="1" id="KW-0812">Transmembrane</keyword>
<evidence type="ECO:0000313" key="3">
    <source>
        <dbReference type="EMBL" id="CAB9508738.1"/>
    </source>
</evidence>
<dbReference type="AlphaFoldDB" id="A0A9N8HFP5"/>
<keyword evidence="2" id="KW-0732">Signal</keyword>
<evidence type="ECO:0000256" key="2">
    <source>
        <dbReference type="SAM" id="SignalP"/>
    </source>
</evidence>
<feature type="signal peptide" evidence="2">
    <location>
        <begin position="1"/>
        <end position="20"/>
    </location>
</feature>
<accession>A0A9N8HFP5</accession>
<dbReference type="Proteomes" id="UP001153069">
    <property type="component" value="Unassembled WGS sequence"/>
</dbReference>
<organism evidence="3 4">
    <name type="scientific">Seminavis robusta</name>
    <dbReference type="NCBI Taxonomy" id="568900"/>
    <lineage>
        <taxon>Eukaryota</taxon>
        <taxon>Sar</taxon>
        <taxon>Stramenopiles</taxon>
        <taxon>Ochrophyta</taxon>
        <taxon>Bacillariophyta</taxon>
        <taxon>Bacillariophyceae</taxon>
        <taxon>Bacillariophycidae</taxon>
        <taxon>Naviculales</taxon>
        <taxon>Naviculaceae</taxon>
        <taxon>Seminavis</taxon>
    </lineage>
</organism>
<feature type="transmembrane region" description="Helical" evidence="1">
    <location>
        <begin position="162"/>
        <end position="180"/>
    </location>
</feature>
<protein>
    <submittedName>
        <fullName evidence="3">Uncharacterized protein</fullName>
    </submittedName>
</protein>
<feature type="chain" id="PRO_5040139785" evidence="2">
    <location>
        <begin position="21"/>
        <end position="218"/>
    </location>
</feature>
<reference evidence="3" key="1">
    <citation type="submission" date="2020-06" db="EMBL/GenBank/DDBJ databases">
        <authorList>
            <consortium name="Plant Systems Biology data submission"/>
        </authorList>
    </citation>
    <scope>NUCLEOTIDE SEQUENCE</scope>
    <source>
        <strain evidence="3">D6</strain>
    </source>
</reference>
<name>A0A9N8HFP5_9STRA</name>
<keyword evidence="1" id="KW-1133">Transmembrane helix</keyword>
<keyword evidence="4" id="KW-1185">Reference proteome</keyword>
<feature type="transmembrane region" description="Helical" evidence="1">
    <location>
        <begin position="132"/>
        <end position="155"/>
    </location>
</feature>
<evidence type="ECO:0000256" key="1">
    <source>
        <dbReference type="SAM" id="Phobius"/>
    </source>
</evidence>
<proteinExistence type="predicted"/>
<dbReference type="EMBL" id="CAICTM010000357">
    <property type="protein sequence ID" value="CAB9508738.1"/>
    <property type="molecule type" value="Genomic_DNA"/>
</dbReference>
<comment type="caution">
    <text evidence="3">The sequence shown here is derived from an EMBL/GenBank/DDBJ whole genome shotgun (WGS) entry which is preliminary data.</text>
</comment>
<dbReference type="OrthoDB" id="202059at2759"/>
<sequence>MTSFRSTLLLLVATIAASSAFVVPSAGRANTKLAESFGFDFAEDTYENQPDFLKGEGEYKTWVGQTTDNSFINRQYNVIRRVREMNLLKTTADAGILSKLEGQGLDLVTIEKLLPVIEDTGALSIAGNNQQLLVNLVAPLLVEPAPLLLPVVAGAVETGPSAFYLASAVCLGLDAALFATGAELPFVGLSAGVFLGLLLVPLAGASGVAGYALGSLKK</sequence>